<dbReference type="InterPro" id="IPR011009">
    <property type="entry name" value="Kinase-like_dom_sf"/>
</dbReference>
<sequence length="401" mass="45817">MSRATNIQPPQADYKIVLRNPQSVLRKKLGKDLEVLDFESDSLVKAGDNYGSTILKARVTARRRKDAEKEELHLVAKMLPPTEYQRIVFDSAFTFKKEIFLYEELIPMYRCLYSGAFDVVPECYGSALSSQDDAEEVDESAVILLENLKVKGYYMADRYRGLDREHLKAAITSLAKFHAIGLSVKHKKPSYLSSIQKFAKPMAIDSVVMRPYLNSVLEALSSDSSTTKYVDRVKATNNVDDVADTYYQLLKPTDPWACVVHTDFWVNNALFHKDELTGKVDDCKLVDFQTYCLSSPLTDLLFLLCTSMESDLKWFDEMLEFYRRIALEVLGELGCAVELFERNIFEERLKIDAAADLFHILALAKVVELRPGEEVVASPLNETSLKRVRRIVEIFVDKNWI</sequence>
<dbReference type="KEGG" id="nvi:100116105"/>
<name>A0A7M7LLB8_NASVI</name>
<protein>
    <recommendedName>
        <fullName evidence="1">CHK kinase-like domain-containing protein</fullName>
    </recommendedName>
</protein>
<accession>A0A7M7LLB8</accession>
<dbReference type="AlphaFoldDB" id="A0A7M7LLB8"/>
<dbReference type="SMART" id="SM00587">
    <property type="entry name" value="CHK"/>
    <property type="match status" value="1"/>
</dbReference>
<proteinExistence type="predicted"/>
<dbReference type="SUPFAM" id="SSF56112">
    <property type="entry name" value="Protein kinase-like (PK-like)"/>
    <property type="match status" value="1"/>
</dbReference>
<dbReference type="InterPro" id="IPR004119">
    <property type="entry name" value="EcKL"/>
</dbReference>
<evidence type="ECO:0000313" key="3">
    <source>
        <dbReference type="Proteomes" id="UP000002358"/>
    </source>
</evidence>
<dbReference type="InterPro" id="IPR015897">
    <property type="entry name" value="CHK_kinase-like"/>
</dbReference>
<dbReference type="EnsemblMetazoa" id="XM_001600603">
    <property type="protein sequence ID" value="XP_001600653"/>
    <property type="gene ID" value="LOC100116105"/>
</dbReference>
<dbReference type="Gene3D" id="3.90.1200.10">
    <property type="match status" value="1"/>
</dbReference>
<reference evidence="2" key="1">
    <citation type="submission" date="2021-01" db="UniProtKB">
        <authorList>
            <consortium name="EnsemblMetazoa"/>
        </authorList>
    </citation>
    <scope>IDENTIFICATION</scope>
</reference>
<feature type="domain" description="CHK kinase-like" evidence="1">
    <location>
        <begin position="143"/>
        <end position="332"/>
    </location>
</feature>
<evidence type="ECO:0000313" key="2">
    <source>
        <dbReference type="EnsemblMetazoa" id="XP_001600653"/>
    </source>
</evidence>
<gene>
    <name evidence="2" type="primary">100116105</name>
</gene>
<dbReference type="OrthoDB" id="191037at2759"/>
<dbReference type="OMA" id="VILMENM"/>
<dbReference type="Proteomes" id="UP000002358">
    <property type="component" value="Unassembled WGS sequence"/>
</dbReference>
<dbReference type="Pfam" id="PF02958">
    <property type="entry name" value="EcKL"/>
    <property type="match status" value="1"/>
</dbReference>
<organism evidence="2 3">
    <name type="scientific">Nasonia vitripennis</name>
    <name type="common">Parasitic wasp</name>
    <dbReference type="NCBI Taxonomy" id="7425"/>
    <lineage>
        <taxon>Eukaryota</taxon>
        <taxon>Metazoa</taxon>
        <taxon>Ecdysozoa</taxon>
        <taxon>Arthropoda</taxon>
        <taxon>Hexapoda</taxon>
        <taxon>Insecta</taxon>
        <taxon>Pterygota</taxon>
        <taxon>Neoptera</taxon>
        <taxon>Endopterygota</taxon>
        <taxon>Hymenoptera</taxon>
        <taxon>Apocrita</taxon>
        <taxon>Proctotrupomorpha</taxon>
        <taxon>Chalcidoidea</taxon>
        <taxon>Pteromalidae</taxon>
        <taxon>Pteromalinae</taxon>
        <taxon>Nasonia</taxon>
    </lineage>
</organism>
<dbReference type="PANTHER" id="PTHR11012">
    <property type="entry name" value="PROTEIN KINASE-LIKE DOMAIN-CONTAINING"/>
    <property type="match status" value="1"/>
</dbReference>
<dbReference type="PANTHER" id="PTHR11012:SF55">
    <property type="entry name" value="BHLH DOMAIN-CONTAINING PROTEIN"/>
    <property type="match status" value="1"/>
</dbReference>
<dbReference type="InParanoid" id="A0A7M7LLB8"/>
<keyword evidence="3" id="KW-1185">Reference proteome</keyword>
<evidence type="ECO:0000259" key="1">
    <source>
        <dbReference type="SMART" id="SM00587"/>
    </source>
</evidence>